<dbReference type="Pfam" id="PF13527">
    <property type="entry name" value="Acetyltransf_9"/>
    <property type="match status" value="1"/>
</dbReference>
<dbReference type="PANTHER" id="PTHR43420:SF31">
    <property type="entry name" value="ACETYLTRANSFERASE"/>
    <property type="match status" value="1"/>
</dbReference>
<proteinExistence type="predicted"/>
<sequence length="292" mass="34241">MQEMIYAKGYRHDETLRKSFCALANATFGIDFEEWYQKGFWNERYIPHSFVWQGQVVANVSVNLLSLVINGEKKKAIQIGTVMTHPDYRRQGLSARLMNQIVEEYENEYEIMYLFANESVMDFYPRFGFRRVEELQFSADIKPRPAVDQTGLRQLEISRHEDLDFIARFASQRRPVSQRFGTEDSAGIFMFYALYVYGQDLYYLEEEDVIVMYRHENECLHMYDLVSKKEVDLKAIVEKLASVDTTKVVFYFTPEDEGIVTDRTAWDNGLFVRVNGDQLYPVKVNHPLTSIA</sequence>
<protein>
    <submittedName>
        <fullName evidence="4">GNAT family N-acetyltransferase</fullName>
    </submittedName>
</protein>
<keyword evidence="5" id="KW-1185">Reference proteome</keyword>
<dbReference type="CDD" id="cd04301">
    <property type="entry name" value="NAT_SF"/>
    <property type="match status" value="1"/>
</dbReference>
<dbReference type="PANTHER" id="PTHR43420">
    <property type="entry name" value="ACETYLTRANSFERASE"/>
    <property type="match status" value="1"/>
</dbReference>
<dbReference type="AlphaFoldDB" id="A0A3M8CFC1"/>
<gene>
    <name evidence="4" type="ORF">EDM52_11960</name>
</gene>
<dbReference type="PROSITE" id="PS51186">
    <property type="entry name" value="GNAT"/>
    <property type="match status" value="1"/>
</dbReference>
<name>A0A3M8CFC1_9BACL</name>
<dbReference type="GO" id="GO:0016747">
    <property type="term" value="F:acyltransferase activity, transferring groups other than amino-acyl groups"/>
    <property type="evidence" value="ECO:0007669"/>
    <property type="project" value="InterPro"/>
</dbReference>
<accession>A0A3M8CFC1</accession>
<evidence type="ECO:0000256" key="2">
    <source>
        <dbReference type="ARBA" id="ARBA00023315"/>
    </source>
</evidence>
<dbReference type="InterPro" id="IPR000182">
    <property type="entry name" value="GNAT_dom"/>
</dbReference>
<dbReference type="OrthoDB" id="9804948at2"/>
<keyword evidence="2" id="KW-0012">Acyltransferase</keyword>
<dbReference type="Proteomes" id="UP000282028">
    <property type="component" value="Unassembled WGS sequence"/>
</dbReference>
<organism evidence="4 5">
    <name type="scientific">Brevibacillus invocatus</name>
    <dbReference type="NCBI Taxonomy" id="173959"/>
    <lineage>
        <taxon>Bacteria</taxon>
        <taxon>Bacillati</taxon>
        <taxon>Bacillota</taxon>
        <taxon>Bacilli</taxon>
        <taxon>Bacillales</taxon>
        <taxon>Paenibacillaceae</taxon>
        <taxon>Brevibacillus</taxon>
    </lineage>
</organism>
<dbReference type="SUPFAM" id="SSF55729">
    <property type="entry name" value="Acyl-CoA N-acyltransferases (Nat)"/>
    <property type="match status" value="1"/>
</dbReference>
<reference evidence="4 5" key="1">
    <citation type="submission" date="2018-10" db="EMBL/GenBank/DDBJ databases">
        <title>Phylogenomics of Brevibacillus.</title>
        <authorList>
            <person name="Dunlap C."/>
        </authorList>
    </citation>
    <scope>NUCLEOTIDE SEQUENCE [LARGE SCALE GENOMIC DNA]</scope>
    <source>
        <strain evidence="4 5">JCM 12215</strain>
    </source>
</reference>
<evidence type="ECO:0000259" key="3">
    <source>
        <dbReference type="PROSITE" id="PS51186"/>
    </source>
</evidence>
<dbReference type="Gene3D" id="3.40.630.30">
    <property type="match status" value="1"/>
</dbReference>
<dbReference type="InterPro" id="IPR016181">
    <property type="entry name" value="Acyl_CoA_acyltransferase"/>
</dbReference>
<evidence type="ECO:0000313" key="5">
    <source>
        <dbReference type="Proteomes" id="UP000282028"/>
    </source>
</evidence>
<feature type="domain" description="N-acetyltransferase" evidence="3">
    <location>
        <begin position="7"/>
        <end position="148"/>
    </location>
</feature>
<dbReference type="EMBL" id="RHHR01000015">
    <property type="protein sequence ID" value="RNB74420.1"/>
    <property type="molecule type" value="Genomic_DNA"/>
</dbReference>
<dbReference type="InterPro" id="IPR050680">
    <property type="entry name" value="YpeA/RimI_acetyltransf"/>
</dbReference>
<evidence type="ECO:0000256" key="1">
    <source>
        <dbReference type="ARBA" id="ARBA00022679"/>
    </source>
</evidence>
<comment type="caution">
    <text evidence="4">The sequence shown here is derived from an EMBL/GenBank/DDBJ whole genome shotgun (WGS) entry which is preliminary data.</text>
</comment>
<evidence type="ECO:0000313" key="4">
    <source>
        <dbReference type="EMBL" id="RNB74420.1"/>
    </source>
</evidence>
<keyword evidence="1 4" id="KW-0808">Transferase</keyword>